<keyword evidence="3 10" id="KW-0813">Transport</keyword>
<dbReference type="GO" id="GO:0007018">
    <property type="term" value="P:microtubule-based movement"/>
    <property type="evidence" value="ECO:0007669"/>
    <property type="project" value="UniProtKB-UniRule"/>
</dbReference>
<keyword evidence="13" id="KW-1185">Reference proteome</keyword>
<dbReference type="PANTHER" id="PTHR10779">
    <property type="entry name" value="DYNEIN LIGHT CHAIN ROADBLOCK"/>
    <property type="match status" value="1"/>
</dbReference>
<dbReference type="OMA" id="HDYFMIV"/>
<name>A0A8S1JND7_PARPR</name>
<dbReference type="GO" id="GO:0005737">
    <property type="term" value="C:cytoplasm"/>
    <property type="evidence" value="ECO:0007669"/>
    <property type="project" value="UniProtKB-UniRule"/>
</dbReference>
<keyword evidence="5 10" id="KW-0493">Microtubule</keyword>
<dbReference type="Gene3D" id="3.30.450.30">
    <property type="entry name" value="Dynein light chain 2a, cytoplasmic"/>
    <property type="match status" value="1"/>
</dbReference>
<comment type="caution">
    <text evidence="12">The sequence shown here is derived from an EMBL/GenBank/DDBJ whole genome shotgun (WGS) entry which is preliminary data.</text>
</comment>
<organism evidence="12 13">
    <name type="scientific">Paramecium primaurelia</name>
    <dbReference type="NCBI Taxonomy" id="5886"/>
    <lineage>
        <taxon>Eukaryota</taxon>
        <taxon>Sar</taxon>
        <taxon>Alveolata</taxon>
        <taxon>Ciliophora</taxon>
        <taxon>Intramacronucleata</taxon>
        <taxon>Oligohymenophorea</taxon>
        <taxon>Peniculida</taxon>
        <taxon>Parameciidae</taxon>
        <taxon>Paramecium</taxon>
    </lineage>
</organism>
<dbReference type="PIRSF" id="PIRSF009998">
    <property type="entry name" value="DLC7"/>
    <property type="match status" value="1"/>
</dbReference>
<keyword evidence="6 10" id="KW-0243">Dynein</keyword>
<evidence type="ECO:0000256" key="8">
    <source>
        <dbReference type="ARBA" id="ARBA00023212"/>
    </source>
</evidence>
<accession>A0A8S1JND7</accession>
<comment type="subcellular location">
    <subcellularLocation>
        <location evidence="1 10">Cytoplasm</location>
        <location evidence="1 10">Cytoskeleton</location>
    </subcellularLocation>
</comment>
<evidence type="ECO:0000256" key="2">
    <source>
        <dbReference type="ARBA" id="ARBA00007191"/>
    </source>
</evidence>
<dbReference type="InterPro" id="IPR016561">
    <property type="entry name" value="DYNLRB1/2"/>
</dbReference>
<comment type="similarity">
    <text evidence="2 10">Belongs to the GAMAD family.</text>
</comment>
<dbReference type="InterPro" id="IPR004942">
    <property type="entry name" value="Roadblock/LAMTOR2_dom"/>
</dbReference>
<dbReference type="Pfam" id="PF03259">
    <property type="entry name" value="Robl_LC7"/>
    <property type="match status" value="1"/>
</dbReference>
<sequence length="104" mass="11712">MSDIEETINRIKTHKSVQGIVICNNDGQIIRSTYGTESKEGENIARTIPTLAAKAKSTVRDLDPNNELTFLRIKSKNNEIMVAPDKEFLLIVVQGPKEEKKEEE</sequence>
<evidence type="ECO:0000256" key="9">
    <source>
        <dbReference type="ARBA" id="ARBA00025362"/>
    </source>
</evidence>
<keyword evidence="4 10" id="KW-0963">Cytoplasm</keyword>
<dbReference type="FunFam" id="3.30.450.30:FF:000009">
    <property type="entry name" value="Dynein light chain roadblock"/>
    <property type="match status" value="1"/>
</dbReference>
<evidence type="ECO:0000256" key="1">
    <source>
        <dbReference type="ARBA" id="ARBA00004245"/>
    </source>
</evidence>
<proteinExistence type="inferred from homology"/>
<protein>
    <recommendedName>
        <fullName evidence="10">Dynein light chain roadblock</fullName>
    </recommendedName>
</protein>
<dbReference type="Proteomes" id="UP000688137">
    <property type="component" value="Unassembled WGS sequence"/>
</dbReference>
<feature type="domain" description="Roadblock/LAMTOR2" evidence="11">
    <location>
        <begin position="4"/>
        <end position="94"/>
    </location>
</feature>
<evidence type="ECO:0000256" key="4">
    <source>
        <dbReference type="ARBA" id="ARBA00022490"/>
    </source>
</evidence>
<comment type="function">
    <text evidence="9">Acts as one of several non-catalytic accessory components of the cytoplasmic dynein 1 complex that are thought to be involved in linking dynein to cargos and to adapter proteins that regulate dynein function. Cytoplasmic dynein 1 acts as a motor for the intracellular retrograde motility of vesicles and organelles along microtubules.</text>
</comment>
<evidence type="ECO:0000256" key="10">
    <source>
        <dbReference type="PIRNR" id="PIRNR009998"/>
    </source>
</evidence>
<dbReference type="GO" id="GO:0045505">
    <property type="term" value="F:dynein intermediate chain binding"/>
    <property type="evidence" value="ECO:0007669"/>
    <property type="project" value="UniProtKB-UniRule"/>
</dbReference>
<evidence type="ECO:0000256" key="3">
    <source>
        <dbReference type="ARBA" id="ARBA00022448"/>
    </source>
</evidence>
<keyword evidence="8 10" id="KW-0206">Cytoskeleton</keyword>
<evidence type="ECO:0000313" key="12">
    <source>
        <dbReference type="EMBL" id="CAD8043962.1"/>
    </source>
</evidence>
<evidence type="ECO:0000256" key="7">
    <source>
        <dbReference type="ARBA" id="ARBA00023175"/>
    </source>
</evidence>
<keyword evidence="7 10" id="KW-0505">Motor protein</keyword>
<dbReference type="GO" id="GO:0005868">
    <property type="term" value="C:cytoplasmic dynein complex"/>
    <property type="evidence" value="ECO:0007669"/>
    <property type="project" value="UniProtKB-UniRule"/>
</dbReference>
<evidence type="ECO:0000256" key="6">
    <source>
        <dbReference type="ARBA" id="ARBA00023017"/>
    </source>
</evidence>
<evidence type="ECO:0000256" key="5">
    <source>
        <dbReference type="ARBA" id="ARBA00022701"/>
    </source>
</evidence>
<reference evidence="12" key="1">
    <citation type="submission" date="2021-01" db="EMBL/GenBank/DDBJ databases">
        <authorList>
            <consortium name="Genoscope - CEA"/>
            <person name="William W."/>
        </authorList>
    </citation>
    <scope>NUCLEOTIDE SEQUENCE</scope>
</reference>
<dbReference type="SMART" id="SM00960">
    <property type="entry name" value="Robl_LC7"/>
    <property type="match status" value="1"/>
</dbReference>
<dbReference type="AlphaFoldDB" id="A0A8S1JND7"/>
<evidence type="ECO:0000259" key="11">
    <source>
        <dbReference type="SMART" id="SM00960"/>
    </source>
</evidence>
<gene>
    <name evidence="12" type="ORF">PPRIM_AZ9-3.1.T0060044</name>
</gene>
<dbReference type="SUPFAM" id="SSF103196">
    <property type="entry name" value="Roadblock/LC7 domain"/>
    <property type="match status" value="1"/>
</dbReference>
<dbReference type="GO" id="GO:0005874">
    <property type="term" value="C:microtubule"/>
    <property type="evidence" value="ECO:0007669"/>
    <property type="project" value="UniProtKB-UniRule"/>
</dbReference>
<evidence type="ECO:0000313" key="13">
    <source>
        <dbReference type="Proteomes" id="UP000688137"/>
    </source>
</evidence>
<dbReference type="EMBL" id="CAJJDM010000003">
    <property type="protein sequence ID" value="CAD8043962.1"/>
    <property type="molecule type" value="Genomic_DNA"/>
</dbReference>